<proteinExistence type="predicted"/>
<accession>A0A8F3ECN6</accession>
<dbReference type="GeneID" id="80018991"/>
<dbReference type="KEGG" id="vg:80018991"/>
<organism evidence="1 2">
    <name type="scientific">Microbacterium phage Footloose</name>
    <dbReference type="NCBI Taxonomy" id="2836048"/>
    <lineage>
        <taxon>Viruses</taxon>
        <taxon>Duplodnaviria</taxon>
        <taxon>Heunggongvirae</taxon>
        <taxon>Uroviricota</taxon>
        <taxon>Caudoviricetes</taxon>
        <taxon>Footloosevirus</taxon>
        <taxon>Footloosevirus footloose</taxon>
    </lineage>
</organism>
<dbReference type="InterPro" id="IPR021145">
    <property type="entry name" value="Portal_protein_SPP1_Gp6-like"/>
</dbReference>
<reference evidence="1" key="1">
    <citation type="submission" date="2021-05" db="EMBL/GenBank/DDBJ databases">
        <authorList>
            <person name="Brink J."/>
            <person name="Busse A.L."/>
            <person name="Crowley H.J."/>
            <person name="Hall C.J."/>
            <person name="Hetherington P."/>
            <person name="Hovde T.M."/>
            <person name="Johnson J.A."/>
            <person name="Karch K.E."/>
            <person name="Krueger C.J."/>
            <person name="Lundberg T.J."/>
            <person name="Madla Sanchez I."/>
            <person name="Mathiesen C."/>
            <person name="Moore L.J."/>
            <person name="Nordberg R.J."/>
            <person name="Petersen I.M."/>
            <person name="Piton K.L."/>
            <person name="Rozycki S.T."/>
            <person name="Rutten E."/>
            <person name="Samuelson I.O."/>
            <person name="Sarkilahti S.K."/>
            <person name="Schubert K.A."/>
            <person name="Stamness T.F."/>
            <person name="Tinman A.J."/>
            <person name="Tutterrow P.B."/>
            <person name="Wanzek N.C."/>
            <person name="Wheeler C.D."/>
            <person name="Spring A.M."/>
            <person name="Klyczek K."/>
            <person name="Garlena R.A."/>
            <person name="Russell D.A."/>
            <person name="Pope W.H."/>
            <person name="Jacobs-Sera D."/>
            <person name="Hatfull G.F."/>
        </authorList>
    </citation>
    <scope>NUCLEOTIDE SEQUENCE</scope>
</reference>
<name>A0A8F3ECN6_9CAUD</name>
<keyword evidence="2" id="KW-1185">Reference proteome</keyword>
<dbReference type="Proteomes" id="UP000693692">
    <property type="component" value="Segment"/>
</dbReference>
<sequence length="444" mass="49625">MKRADVLELANDVLIPGWQQERVALDLIDKWHRWEPDALRDKIPNYATSEHRNLAKISETPFLQLVVTTVAQQLVAETFRSSRSVDMDAMVAPWLRNRFHSRQRAVYRASLAYGYSYATAMPGDSGSVLRGRSPRDLYAVYGDVVEDEYPMYYLLAKGGLKCVVDEEAVYILGEETNSRGESRLVFIEERIHGVGVAPAVRYSNQIDLEGRTPGEVEPYIQVAARIDKTTYDRMVNQHFNSWKVRTATGLDMPNDEAERERVKILLRQGDILTGEEGVQFGTLDETSSDSLIKATDEDVKLLAVVTQTPVHALTGDLVNLSADAIAESRAMADLKVNERKVGFGDSNEQLLRLAAHIEGRTEDAADFSLRTDWADLQSRSMNQAADALGKMATMLKIPVELLWDRIPTVTPEIAKSWLEYKEAHPSAEEQLAAALNEQSNGVNG</sequence>
<dbReference type="RefSeq" id="YP_010754400.1">
    <property type="nucleotide sequence ID" value="NC_073460.1"/>
</dbReference>
<dbReference type="Pfam" id="PF05133">
    <property type="entry name" value="SPP1_portal"/>
    <property type="match status" value="1"/>
</dbReference>
<protein>
    <submittedName>
        <fullName evidence="1">Portal protein</fullName>
    </submittedName>
</protein>
<evidence type="ECO:0000313" key="1">
    <source>
        <dbReference type="EMBL" id="QWY84585.1"/>
    </source>
</evidence>
<gene>
    <name evidence="1" type="primary">3</name>
    <name evidence="1" type="ORF">SEA_FOOTLOOSE_3</name>
</gene>
<evidence type="ECO:0000313" key="2">
    <source>
        <dbReference type="Proteomes" id="UP000693692"/>
    </source>
</evidence>
<dbReference type="EMBL" id="MZ150789">
    <property type="protein sequence ID" value="QWY84585.1"/>
    <property type="molecule type" value="Genomic_DNA"/>
</dbReference>